<dbReference type="GO" id="GO:0003908">
    <property type="term" value="F:methylated-DNA-[protein]-cysteine S-methyltransferase activity"/>
    <property type="evidence" value="ECO:0007669"/>
    <property type="project" value="UniProtKB-EC"/>
</dbReference>
<dbReference type="InterPro" id="IPR001497">
    <property type="entry name" value="MethylDNA_cys_MeTrfase_AS"/>
</dbReference>
<feature type="domain" description="Methylated-DNA-[protein]-cysteine S-methyltransferase DNA binding" evidence="7">
    <location>
        <begin position="72"/>
        <end position="154"/>
    </location>
</feature>
<dbReference type="Proteomes" id="UP001239019">
    <property type="component" value="Unassembled WGS sequence"/>
</dbReference>
<dbReference type="PROSITE" id="PS00374">
    <property type="entry name" value="MGMT"/>
    <property type="match status" value="1"/>
</dbReference>
<dbReference type="InterPro" id="IPR036217">
    <property type="entry name" value="MethylDNA_cys_MeTrfase_DNAb"/>
</dbReference>
<dbReference type="NCBIfam" id="TIGR00589">
    <property type="entry name" value="ogt"/>
    <property type="match status" value="1"/>
</dbReference>
<dbReference type="EMBL" id="JAVDDT010000002">
    <property type="protein sequence ID" value="MDQ2068858.1"/>
    <property type="molecule type" value="Genomic_DNA"/>
</dbReference>
<dbReference type="GO" id="GO:0032259">
    <property type="term" value="P:methylation"/>
    <property type="evidence" value="ECO:0007669"/>
    <property type="project" value="UniProtKB-KW"/>
</dbReference>
<comment type="caution">
    <text evidence="8">The sequence shown here is derived from an EMBL/GenBank/DDBJ whole genome shotgun (WGS) entry which is preliminary data.</text>
</comment>
<proteinExistence type="predicted"/>
<evidence type="ECO:0000256" key="5">
    <source>
        <dbReference type="ARBA" id="ARBA00023204"/>
    </source>
</evidence>
<evidence type="ECO:0000313" key="9">
    <source>
        <dbReference type="Proteomes" id="UP001239019"/>
    </source>
</evidence>
<dbReference type="Pfam" id="PF01035">
    <property type="entry name" value="DNA_binding_1"/>
    <property type="match status" value="1"/>
</dbReference>
<keyword evidence="9" id="KW-1185">Reference proteome</keyword>
<keyword evidence="3 8" id="KW-0808">Transferase</keyword>
<evidence type="ECO:0000313" key="8">
    <source>
        <dbReference type="EMBL" id="MDQ2068858.1"/>
    </source>
</evidence>
<dbReference type="InterPro" id="IPR014048">
    <property type="entry name" value="MethylDNA_cys_MeTrfase_DNA-bd"/>
</dbReference>
<evidence type="ECO:0000256" key="6">
    <source>
        <dbReference type="ARBA" id="ARBA00049348"/>
    </source>
</evidence>
<sequence>MSPRAHHALRWPFGWLDVVLDGDMIVALDMRAQPHPDSLMDSSHPSVILVRRWLDGDFSVADSAPIRLEGSAFQRRVWSGMRTIPAGEIRSYGDLARALGSSPRAVAGACRRNPVALLVPCHRVVSATGIGGYAGATQGEPVARKRWLLAREGVHFPS</sequence>
<accession>A0ABU0W4M4</accession>
<gene>
    <name evidence="8" type="ORF">RBH19_03090</name>
</gene>
<reference evidence="8 9" key="1">
    <citation type="submission" date="2023-08" db="EMBL/GenBank/DDBJ databases">
        <title>Whole-genome sequencing of halo(alkali)philic microorganisms from hypersaline lakes.</title>
        <authorList>
            <person name="Sorokin D.Y."/>
            <person name="Abbas B."/>
            <person name="Merkel A.Y."/>
        </authorList>
    </citation>
    <scope>NUCLEOTIDE SEQUENCE [LARGE SCALE GENOMIC DNA]</scope>
    <source>
        <strain evidence="8 9">AB-CW4</strain>
    </source>
</reference>
<dbReference type="CDD" id="cd06445">
    <property type="entry name" value="ATase"/>
    <property type="match status" value="1"/>
</dbReference>
<evidence type="ECO:0000256" key="4">
    <source>
        <dbReference type="ARBA" id="ARBA00022763"/>
    </source>
</evidence>
<dbReference type="InterPro" id="IPR036388">
    <property type="entry name" value="WH-like_DNA-bd_sf"/>
</dbReference>
<evidence type="ECO:0000256" key="2">
    <source>
        <dbReference type="ARBA" id="ARBA00022603"/>
    </source>
</evidence>
<dbReference type="EC" id="2.1.1.63" evidence="8"/>
<comment type="catalytic activity">
    <reaction evidence="6">
        <text>a 6-O-methyl-2'-deoxyguanosine in DNA + L-cysteinyl-[protein] = S-methyl-L-cysteinyl-[protein] + a 2'-deoxyguanosine in DNA</text>
        <dbReference type="Rhea" id="RHEA:24000"/>
        <dbReference type="Rhea" id="RHEA-COMP:10131"/>
        <dbReference type="Rhea" id="RHEA-COMP:10132"/>
        <dbReference type="Rhea" id="RHEA-COMP:11367"/>
        <dbReference type="Rhea" id="RHEA-COMP:11368"/>
        <dbReference type="ChEBI" id="CHEBI:29950"/>
        <dbReference type="ChEBI" id="CHEBI:82612"/>
        <dbReference type="ChEBI" id="CHEBI:85445"/>
        <dbReference type="ChEBI" id="CHEBI:85448"/>
        <dbReference type="EC" id="2.1.1.63"/>
    </reaction>
</comment>
<dbReference type="RefSeq" id="WP_306727356.1">
    <property type="nucleotide sequence ID" value="NZ_JAVDDT010000002.1"/>
</dbReference>
<protein>
    <submittedName>
        <fullName evidence="8">Methylated-DNA--[protein]-cysteine S-methyltransferase</fullName>
        <ecNumber evidence="8">2.1.1.63</ecNumber>
    </submittedName>
</protein>
<dbReference type="Gene3D" id="1.10.10.10">
    <property type="entry name" value="Winged helix-like DNA-binding domain superfamily/Winged helix DNA-binding domain"/>
    <property type="match status" value="1"/>
</dbReference>
<name>A0ABU0W4M4_9GAMM</name>
<comment type="catalytic activity">
    <reaction evidence="1">
        <text>a 4-O-methyl-thymidine in DNA + L-cysteinyl-[protein] = a thymidine in DNA + S-methyl-L-cysteinyl-[protein]</text>
        <dbReference type="Rhea" id="RHEA:53428"/>
        <dbReference type="Rhea" id="RHEA-COMP:10131"/>
        <dbReference type="Rhea" id="RHEA-COMP:10132"/>
        <dbReference type="Rhea" id="RHEA-COMP:13555"/>
        <dbReference type="Rhea" id="RHEA-COMP:13556"/>
        <dbReference type="ChEBI" id="CHEBI:29950"/>
        <dbReference type="ChEBI" id="CHEBI:82612"/>
        <dbReference type="ChEBI" id="CHEBI:137386"/>
        <dbReference type="ChEBI" id="CHEBI:137387"/>
        <dbReference type="EC" id="2.1.1.63"/>
    </reaction>
</comment>
<dbReference type="SUPFAM" id="SSF46767">
    <property type="entry name" value="Methylated DNA-protein cysteine methyltransferase, C-terminal domain"/>
    <property type="match status" value="1"/>
</dbReference>
<evidence type="ECO:0000256" key="1">
    <source>
        <dbReference type="ARBA" id="ARBA00001286"/>
    </source>
</evidence>
<organism evidence="8 9">
    <name type="scientific">Natronospira bacteriovora</name>
    <dbReference type="NCBI Taxonomy" id="3069753"/>
    <lineage>
        <taxon>Bacteria</taxon>
        <taxon>Pseudomonadati</taxon>
        <taxon>Pseudomonadota</taxon>
        <taxon>Gammaproteobacteria</taxon>
        <taxon>Natronospirales</taxon>
        <taxon>Natronospiraceae</taxon>
        <taxon>Natronospira</taxon>
    </lineage>
</organism>
<keyword evidence="5" id="KW-0234">DNA repair</keyword>
<dbReference type="PANTHER" id="PTHR10815:SF13">
    <property type="entry name" value="METHYLATED-DNA--PROTEIN-CYSTEINE METHYLTRANSFERASE"/>
    <property type="match status" value="1"/>
</dbReference>
<keyword evidence="4" id="KW-0227">DNA damage</keyword>
<evidence type="ECO:0000259" key="7">
    <source>
        <dbReference type="Pfam" id="PF01035"/>
    </source>
</evidence>
<dbReference type="PANTHER" id="PTHR10815">
    <property type="entry name" value="METHYLATED-DNA--PROTEIN-CYSTEINE METHYLTRANSFERASE"/>
    <property type="match status" value="1"/>
</dbReference>
<evidence type="ECO:0000256" key="3">
    <source>
        <dbReference type="ARBA" id="ARBA00022679"/>
    </source>
</evidence>
<keyword evidence="2 8" id="KW-0489">Methyltransferase</keyword>